<evidence type="ECO:0000256" key="2">
    <source>
        <dbReference type="ARBA" id="ARBA00022695"/>
    </source>
</evidence>
<protein>
    <recommendedName>
        <fullName evidence="8">Reverse transcriptase domain-containing protein</fullName>
    </recommendedName>
</protein>
<accession>A0ABM3QYL3</accession>
<feature type="domain" description="Reverse transcriptase" evidence="8">
    <location>
        <begin position="400"/>
        <end position="579"/>
    </location>
</feature>
<dbReference type="Pfam" id="PF00078">
    <property type="entry name" value="RVT_1"/>
    <property type="match status" value="1"/>
</dbReference>
<evidence type="ECO:0000256" key="5">
    <source>
        <dbReference type="ARBA" id="ARBA00022801"/>
    </source>
</evidence>
<dbReference type="Pfam" id="PF17917">
    <property type="entry name" value="RT_RNaseH"/>
    <property type="match status" value="1"/>
</dbReference>
<dbReference type="InterPro" id="IPR000477">
    <property type="entry name" value="RT_dom"/>
</dbReference>
<feature type="compositionally biased region" description="Polar residues" evidence="7">
    <location>
        <begin position="18"/>
        <end position="30"/>
    </location>
</feature>
<feature type="region of interest" description="Disordered" evidence="7">
    <location>
        <begin position="1"/>
        <end position="32"/>
    </location>
</feature>
<keyword evidence="6" id="KW-0695">RNA-directed DNA polymerase</keyword>
<keyword evidence="1" id="KW-0808">Transferase</keyword>
<evidence type="ECO:0000259" key="8">
    <source>
        <dbReference type="PROSITE" id="PS50878"/>
    </source>
</evidence>
<dbReference type="InterPro" id="IPR053134">
    <property type="entry name" value="RNA-dir_DNA_polymerase"/>
</dbReference>
<dbReference type="SUPFAM" id="SSF56672">
    <property type="entry name" value="DNA/RNA polymerases"/>
    <property type="match status" value="1"/>
</dbReference>
<keyword evidence="9" id="KW-1185">Reference proteome</keyword>
<dbReference type="InterPro" id="IPR043502">
    <property type="entry name" value="DNA/RNA_pol_sf"/>
</dbReference>
<dbReference type="InterPro" id="IPR005162">
    <property type="entry name" value="Retrotrans_gag_dom"/>
</dbReference>
<dbReference type="InterPro" id="IPR043128">
    <property type="entry name" value="Rev_trsase/Diguanyl_cyclase"/>
</dbReference>
<evidence type="ECO:0000256" key="4">
    <source>
        <dbReference type="ARBA" id="ARBA00022759"/>
    </source>
</evidence>
<dbReference type="Pfam" id="PF03732">
    <property type="entry name" value="Retrotrans_gag"/>
    <property type="match status" value="1"/>
</dbReference>
<dbReference type="PANTHER" id="PTHR24559:SF450">
    <property type="entry name" value="RNA-DIRECTED DNA POLYMERASE HOMOLOG"/>
    <property type="match status" value="1"/>
</dbReference>
<dbReference type="PANTHER" id="PTHR24559">
    <property type="entry name" value="TRANSPOSON TY3-I GAG-POL POLYPROTEIN"/>
    <property type="match status" value="1"/>
</dbReference>
<dbReference type="RefSeq" id="XP_056688419.1">
    <property type="nucleotide sequence ID" value="XM_056832441.1"/>
</dbReference>
<evidence type="ECO:0000313" key="10">
    <source>
        <dbReference type="RefSeq" id="XP_056688419.1"/>
    </source>
</evidence>
<evidence type="ECO:0000256" key="6">
    <source>
        <dbReference type="ARBA" id="ARBA00022918"/>
    </source>
</evidence>
<name>A0ABM3QYL3_SPIOL</name>
<evidence type="ECO:0000256" key="1">
    <source>
        <dbReference type="ARBA" id="ARBA00022679"/>
    </source>
</evidence>
<proteinExistence type="predicted"/>
<dbReference type="PROSITE" id="PS50878">
    <property type="entry name" value="RT_POL"/>
    <property type="match status" value="1"/>
</dbReference>
<evidence type="ECO:0000256" key="7">
    <source>
        <dbReference type="SAM" id="MobiDB-lite"/>
    </source>
</evidence>
<sequence>MKFMQAFKDSANSHEDTSFTSPRSNPTRTLGMNPKLTFPEFDSKNPRFWVKKCCKYFSLCKIPDEQKVDLPSLNTIDKAGGWMMNYLSVKKTVIVDWNDFVADLYARFRDNSTHNVVENFNKLQQSGSLEDYIDDFENLRSIMMMNNHILPDAYMLESFIGGLKLAVKPFFKALKPGSITDAIDLARLQEEYLNHKCQFKEPQLFTVEISGDGVEETSDSVEIYVGDTEISEPLISMSALSGSQGFTTMRVRGVLEAIPPQANTVPDGNHLACQHICKGFTWAMQDTIFEADVLLIPLGSFDMMEFCLNGKQILLKGIPSKKLKVIEGEPSSKVFSTAAHLCLIQVQDRSYLGSVTHTPQTLVADELKELQLTYQMVFKDPTELPPLRGVFDHPIPLLPDATPMNIRPYRYPLKQRDIIGKKDGTWRLCIDYRELNNRTVKNKFPIPVIDELLDELSGATVFSKLDLRSGYHQMKVHPPDIYKTTFKTHTGHYEFLVMPFGLTNAPASFQNWMNQVFKPLLRKCVFSLFYDILVYSMTLEEHWTHLAMVFELMKSNHMFAKLNKCVFATDKVEYLGHYISAAGVQTDPNKFSTVRSWPIPTTVKDLRGFLGLAGYYRKFVRAQISIGYCSCIDKQFIVETDASHKGIGAVLMQEGHPLAFISRTIDPKWQQLSCI</sequence>
<dbReference type="InterPro" id="IPR041373">
    <property type="entry name" value="RT_RNaseH"/>
</dbReference>
<dbReference type="Gene3D" id="3.30.70.270">
    <property type="match status" value="2"/>
</dbReference>
<gene>
    <name evidence="10" type="primary">LOC110790599</name>
</gene>
<dbReference type="Proteomes" id="UP000813463">
    <property type="component" value="Chromosome 6"/>
</dbReference>
<keyword evidence="5" id="KW-0378">Hydrolase</keyword>
<evidence type="ECO:0000256" key="3">
    <source>
        <dbReference type="ARBA" id="ARBA00022722"/>
    </source>
</evidence>
<reference evidence="9" key="1">
    <citation type="journal article" date="2021" name="Nat. Commun.">
        <title>Genomic analyses provide insights into spinach domestication and the genetic basis of agronomic traits.</title>
        <authorList>
            <person name="Cai X."/>
            <person name="Sun X."/>
            <person name="Xu C."/>
            <person name="Sun H."/>
            <person name="Wang X."/>
            <person name="Ge C."/>
            <person name="Zhang Z."/>
            <person name="Wang Q."/>
            <person name="Fei Z."/>
            <person name="Jiao C."/>
            <person name="Wang Q."/>
        </authorList>
    </citation>
    <scope>NUCLEOTIDE SEQUENCE [LARGE SCALE GENOMIC DNA]</scope>
    <source>
        <strain evidence="9">cv. Varoflay</strain>
    </source>
</reference>
<dbReference type="CDD" id="cd01647">
    <property type="entry name" value="RT_LTR"/>
    <property type="match status" value="1"/>
</dbReference>
<keyword evidence="4" id="KW-0255">Endonuclease</keyword>
<keyword evidence="2" id="KW-0548">Nucleotidyltransferase</keyword>
<reference evidence="10" key="2">
    <citation type="submission" date="2025-08" db="UniProtKB">
        <authorList>
            <consortium name="RefSeq"/>
        </authorList>
    </citation>
    <scope>IDENTIFICATION</scope>
    <source>
        <tissue evidence="10">Leaf</tissue>
    </source>
</reference>
<organism evidence="9 10">
    <name type="scientific">Spinacia oleracea</name>
    <name type="common">Spinach</name>
    <dbReference type="NCBI Taxonomy" id="3562"/>
    <lineage>
        <taxon>Eukaryota</taxon>
        <taxon>Viridiplantae</taxon>
        <taxon>Streptophyta</taxon>
        <taxon>Embryophyta</taxon>
        <taxon>Tracheophyta</taxon>
        <taxon>Spermatophyta</taxon>
        <taxon>Magnoliopsida</taxon>
        <taxon>eudicotyledons</taxon>
        <taxon>Gunneridae</taxon>
        <taxon>Pentapetalae</taxon>
        <taxon>Caryophyllales</taxon>
        <taxon>Chenopodiaceae</taxon>
        <taxon>Chenopodioideae</taxon>
        <taxon>Anserineae</taxon>
        <taxon>Spinacia</taxon>
    </lineage>
</organism>
<evidence type="ECO:0000313" key="9">
    <source>
        <dbReference type="Proteomes" id="UP000813463"/>
    </source>
</evidence>
<dbReference type="GeneID" id="110790599"/>
<keyword evidence="3" id="KW-0540">Nuclease</keyword>
<dbReference type="Gene3D" id="3.10.10.10">
    <property type="entry name" value="HIV Type 1 Reverse Transcriptase, subunit A, domain 1"/>
    <property type="match status" value="1"/>
</dbReference>